<feature type="transmembrane region" description="Helical" evidence="7">
    <location>
        <begin position="93"/>
        <end position="111"/>
    </location>
</feature>
<proteinExistence type="predicted"/>
<dbReference type="PANTHER" id="PTHR23504">
    <property type="entry name" value="MAJOR FACILITATOR SUPERFAMILY DOMAIN-CONTAINING PROTEIN 10"/>
    <property type="match status" value="1"/>
</dbReference>
<keyword evidence="10" id="KW-1185">Reference proteome</keyword>
<organism evidence="9 10">
    <name type="scientific">Pleurotus ostreatus</name>
    <name type="common">Oyster mushroom</name>
    <name type="synonym">White-rot fungus</name>
    <dbReference type="NCBI Taxonomy" id="5322"/>
    <lineage>
        <taxon>Eukaryota</taxon>
        <taxon>Fungi</taxon>
        <taxon>Dikarya</taxon>
        <taxon>Basidiomycota</taxon>
        <taxon>Agaricomycotina</taxon>
        <taxon>Agaricomycetes</taxon>
        <taxon>Agaricomycetidae</taxon>
        <taxon>Agaricales</taxon>
        <taxon>Pleurotineae</taxon>
        <taxon>Pleurotaceae</taxon>
        <taxon>Pleurotus</taxon>
    </lineage>
</organism>
<dbReference type="InterPro" id="IPR036259">
    <property type="entry name" value="MFS_trans_sf"/>
</dbReference>
<dbReference type="InterPro" id="IPR020846">
    <property type="entry name" value="MFS_dom"/>
</dbReference>
<feature type="region of interest" description="Disordered" evidence="6">
    <location>
        <begin position="247"/>
        <end position="283"/>
    </location>
</feature>
<dbReference type="PRINTS" id="PR01035">
    <property type="entry name" value="TCRTETA"/>
</dbReference>
<evidence type="ECO:0000256" key="2">
    <source>
        <dbReference type="ARBA" id="ARBA00022448"/>
    </source>
</evidence>
<feature type="transmembrane region" description="Helical" evidence="7">
    <location>
        <begin position="195"/>
        <end position="217"/>
    </location>
</feature>
<dbReference type="GO" id="GO:0016020">
    <property type="term" value="C:membrane"/>
    <property type="evidence" value="ECO:0007669"/>
    <property type="project" value="UniProtKB-SubCell"/>
</dbReference>
<name>A0A8H6ZQW2_PLEOS</name>
<evidence type="ECO:0000259" key="8">
    <source>
        <dbReference type="PROSITE" id="PS50850"/>
    </source>
</evidence>
<dbReference type="Pfam" id="PF07690">
    <property type="entry name" value="MFS_1"/>
    <property type="match status" value="1"/>
</dbReference>
<dbReference type="Proteomes" id="UP000623687">
    <property type="component" value="Unassembled WGS sequence"/>
</dbReference>
<protein>
    <recommendedName>
        <fullName evidence="8">Major facilitator superfamily (MFS) profile domain-containing protein</fullName>
    </recommendedName>
</protein>
<evidence type="ECO:0000313" key="9">
    <source>
        <dbReference type="EMBL" id="KAF7424789.1"/>
    </source>
</evidence>
<feature type="domain" description="Major facilitator superfamily (MFS) profile" evidence="8">
    <location>
        <begin position="17"/>
        <end position="476"/>
    </location>
</feature>
<gene>
    <name evidence="9" type="ORF">PC9H_010100</name>
</gene>
<keyword evidence="4 7" id="KW-1133">Transmembrane helix</keyword>
<dbReference type="GO" id="GO:0022857">
    <property type="term" value="F:transmembrane transporter activity"/>
    <property type="evidence" value="ECO:0007669"/>
    <property type="project" value="InterPro"/>
</dbReference>
<dbReference type="VEuPathDB" id="FungiDB:PC9H_010100"/>
<keyword evidence="2" id="KW-0813">Transport</keyword>
<comment type="subcellular location">
    <subcellularLocation>
        <location evidence="1">Membrane</location>
        <topology evidence="1">Multi-pass membrane protein</topology>
    </subcellularLocation>
</comment>
<evidence type="ECO:0000256" key="6">
    <source>
        <dbReference type="SAM" id="MobiDB-lite"/>
    </source>
</evidence>
<feature type="compositionally biased region" description="Low complexity" evidence="6">
    <location>
        <begin position="262"/>
        <end position="283"/>
    </location>
</feature>
<sequence length="476" mass="51532">MPLEDSVVHGLPKTPLPLRQLFIVSLLQGAEPLTSSIIFPFVNQAVRESGITGGDETKTGYYAGAIESVFFVAECLTVVYWGRLSDRIGRKPVMLIGLVGLAISMITFGLSKSYWVLFLSRFIQGMSNGNMGMAKNIIAEITDESNIADAFACLPLIWSIGGTVGPIIGGTLSNPATSYPSSVFATWPLFIKHPYLLPCMVAAIYSLLSLTVGLLWLHELSGDDFESSVYTTRAGAAMPHDALVTSADAPSESTPLLPPSPSSTTVSLPSSLSSSSTTLSHSPRTLLSTPPIRFSLINLAFLAFADQSCQVILPLVFSTPTSLYGLALRPYAIGVTLGVFGVLNGLIQVYALGWLTSRFGSTKVYQWGFAGLLGAFSMYVAVGEAVRLRGEVDTLVWALVVVLLAFFSQYYMAWGTSLIPAIYIPDPRICVPRPLGPRDAHSPRPDRHIHHARRRARVRVLPVRILDADARVLSRR</sequence>
<feature type="transmembrane region" description="Helical" evidence="7">
    <location>
        <begin position="331"/>
        <end position="352"/>
    </location>
</feature>
<dbReference type="InterPro" id="IPR011701">
    <property type="entry name" value="MFS"/>
</dbReference>
<dbReference type="GeneID" id="59379918"/>
<evidence type="ECO:0000256" key="7">
    <source>
        <dbReference type="SAM" id="Phobius"/>
    </source>
</evidence>
<feature type="transmembrane region" description="Helical" evidence="7">
    <location>
        <begin position="61"/>
        <end position="81"/>
    </location>
</feature>
<evidence type="ECO:0000256" key="1">
    <source>
        <dbReference type="ARBA" id="ARBA00004141"/>
    </source>
</evidence>
<evidence type="ECO:0000313" key="10">
    <source>
        <dbReference type="Proteomes" id="UP000623687"/>
    </source>
</evidence>
<reference evidence="9" key="1">
    <citation type="submission" date="2019-07" db="EMBL/GenBank/DDBJ databases">
        <authorList>
            <person name="Palmer J.M."/>
        </authorList>
    </citation>
    <scope>NUCLEOTIDE SEQUENCE</scope>
    <source>
        <strain evidence="9">PC9</strain>
    </source>
</reference>
<accession>A0A8H6ZQW2</accession>
<dbReference type="SUPFAM" id="SSF103473">
    <property type="entry name" value="MFS general substrate transporter"/>
    <property type="match status" value="1"/>
</dbReference>
<evidence type="ECO:0000256" key="4">
    <source>
        <dbReference type="ARBA" id="ARBA00022989"/>
    </source>
</evidence>
<keyword evidence="3 7" id="KW-0812">Transmembrane</keyword>
<evidence type="ECO:0000256" key="5">
    <source>
        <dbReference type="ARBA" id="ARBA00023136"/>
    </source>
</evidence>
<evidence type="ECO:0000256" key="3">
    <source>
        <dbReference type="ARBA" id="ARBA00022692"/>
    </source>
</evidence>
<dbReference type="AlphaFoldDB" id="A0A8H6ZQW2"/>
<dbReference type="OrthoDB" id="419616at2759"/>
<dbReference type="InterPro" id="IPR001958">
    <property type="entry name" value="Tet-R_TetA/multi-R_MdtG-like"/>
</dbReference>
<dbReference type="Gene3D" id="1.20.1250.20">
    <property type="entry name" value="MFS general substrate transporter like domains"/>
    <property type="match status" value="1"/>
</dbReference>
<dbReference type="EMBL" id="JACETU010000007">
    <property type="protein sequence ID" value="KAF7424789.1"/>
    <property type="molecule type" value="Genomic_DNA"/>
</dbReference>
<dbReference type="PROSITE" id="PS50850">
    <property type="entry name" value="MFS"/>
    <property type="match status" value="1"/>
</dbReference>
<feature type="transmembrane region" description="Helical" evidence="7">
    <location>
        <begin position="364"/>
        <end position="382"/>
    </location>
</feature>
<dbReference type="PANTHER" id="PTHR23504:SF15">
    <property type="entry name" value="MAJOR FACILITATOR SUPERFAMILY (MFS) PROFILE DOMAIN-CONTAINING PROTEIN"/>
    <property type="match status" value="1"/>
</dbReference>
<feature type="transmembrane region" description="Helical" evidence="7">
    <location>
        <begin position="394"/>
        <end position="413"/>
    </location>
</feature>
<comment type="caution">
    <text evidence="9">The sequence shown here is derived from an EMBL/GenBank/DDBJ whole genome shotgun (WGS) entry which is preliminary data.</text>
</comment>
<keyword evidence="5 7" id="KW-0472">Membrane</keyword>
<dbReference type="RefSeq" id="XP_036628983.1">
    <property type="nucleotide sequence ID" value="XM_036779594.1"/>
</dbReference>